<evidence type="ECO:0000313" key="5">
    <source>
        <dbReference type="RefSeq" id="XP_014674619.1"/>
    </source>
</evidence>
<sequence>MADGELLLLVKSDFGQVVFDISDTYVAGKPLDCQYKLTELITPAGGDWVGLFRVGWTNAKSFIARQEAPCVGAAQCETGEKTCIVKFEENLPGDDGEFYQFVYVSDVGVVRGASTPFQFRDTDGGDFVALEEDDIMIVQPRAAITEGNLKVAFWETAQLRAAKEVLEEEVNDLQEKLQTAVQQVAALRHEMSSQQEASQATETELRGKLKQLEKIGKTNEVAITQAKKDTKKLQTAVQQVAALRQEMSCQQEASKATEAELRATVKQLKEVGETKKGAIAQAKKDTEKLLARVQELEEKLKNSEDKNEALKACKRQLTDDVRAYEELKASMSASLKVAATEMDKQSREAEAAKERALQLEKLLEQEEMANKAVAKASSELADENSRLRGELESLRQQKELESAGTAFAFSQTLAGLQECCKNYRDKLTKAENKLAQNAKLATAKADLMTENEDMAGRLGMATQAYISKCKECEKLKIKLGRLQRCGSASSLTTAGATYYNDPVLEATTDDDAFALSLWAEVSGGGSTAAAAATEEEGGRRNVRVLTQENDKLRGTVQMQSKEMSLIKEALEKAQQTLQVKLASESELQSAIEHLLNLQTDAKPKGTTQRREIKRNMV</sequence>
<keyword evidence="4" id="KW-1185">Reference proteome</keyword>
<feature type="coiled-coil region" evidence="2">
    <location>
        <begin position="156"/>
        <end position="197"/>
    </location>
</feature>
<dbReference type="InterPro" id="IPR041611">
    <property type="entry name" value="SKICH"/>
</dbReference>
<dbReference type="Gene3D" id="2.60.40.2840">
    <property type="match status" value="1"/>
</dbReference>
<dbReference type="InterPro" id="IPR051002">
    <property type="entry name" value="UBA_autophagy_assoc_protein"/>
</dbReference>
<protein>
    <submittedName>
        <fullName evidence="5">Tax1-binding protein 1 homolog B-like</fullName>
    </submittedName>
</protein>
<dbReference type="PANTHER" id="PTHR31915">
    <property type="entry name" value="SKICH DOMAIN-CONTAINING PROTEIN"/>
    <property type="match status" value="1"/>
</dbReference>
<dbReference type="GeneID" id="106814779"/>
<dbReference type="RefSeq" id="XP_014674619.1">
    <property type="nucleotide sequence ID" value="XM_014819133.1"/>
</dbReference>
<organism evidence="4 5">
    <name type="scientific">Priapulus caudatus</name>
    <name type="common">Priapulid worm</name>
    <dbReference type="NCBI Taxonomy" id="37621"/>
    <lineage>
        <taxon>Eukaryota</taxon>
        <taxon>Metazoa</taxon>
        <taxon>Ecdysozoa</taxon>
        <taxon>Scalidophora</taxon>
        <taxon>Priapulida</taxon>
        <taxon>Priapulimorpha</taxon>
        <taxon>Priapulimorphida</taxon>
        <taxon>Priapulidae</taxon>
        <taxon>Priapulus</taxon>
    </lineage>
</organism>
<dbReference type="Pfam" id="PF17751">
    <property type="entry name" value="SKICH"/>
    <property type="match status" value="1"/>
</dbReference>
<evidence type="ECO:0000259" key="3">
    <source>
        <dbReference type="Pfam" id="PF17751"/>
    </source>
</evidence>
<evidence type="ECO:0000313" key="4">
    <source>
        <dbReference type="Proteomes" id="UP000695022"/>
    </source>
</evidence>
<name>A0ABM1EQZ8_PRICU</name>
<gene>
    <name evidence="5" type="primary">LOC106814779</name>
</gene>
<dbReference type="Proteomes" id="UP000695022">
    <property type="component" value="Unplaced"/>
</dbReference>
<reference evidence="5" key="1">
    <citation type="submission" date="2025-08" db="UniProtKB">
        <authorList>
            <consortium name="RefSeq"/>
        </authorList>
    </citation>
    <scope>IDENTIFICATION</scope>
</reference>
<evidence type="ECO:0000256" key="2">
    <source>
        <dbReference type="SAM" id="Coils"/>
    </source>
</evidence>
<proteinExistence type="predicted"/>
<keyword evidence="1 2" id="KW-0175">Coiled coil</keyword>
<feature type="coiled-coil region" evidence="2">
    <location>
        <begin position="226"/>
        <end position="440"/>
    </location>
</feature>
<feature type="domain" description="SKICH" evidence="3">
    <location>
        <begin position="20"/>
        <end position="119"/>
    </location>
</feature>
<evidence type="ECO:0000256" key="1">
    <source>
        <dbReference type="ARBA" id="ARBA00023054"/>
    </source>
</evidence>
<dbReference type="PANTHER" id="PTHR31915:SF6">
    <property type="entry name" value="SKICH DOMAIN-CONTAINING PROTEIN"/>
    <property type="match status" value="1"/>
</dbReference>
<accession>A0ABM1EQZ8</accession>